<comment type="caution">
    <text evidence="4">The sequence shown here is derived from an EMBL/GenBank/DDBJ whole genome shotgun (WGS) entry which is preliminary data.</text>
</comment>
<evidence type="ECO:0000259" key="3">
    <source>
        <dbReference type="Pfam" id="PF21537"/>
    </source>
</evidence>
<feature type="domain" description="DUF1980" evidence="2">
    <location>
        <begin position="2"/>
        <end position="120"/>
    </location>
</feature>
<feature type="domain" description="DUF1980" evidence="3">
    <location>
        <begin position="144"/>
        <end position="284"/>
    </location>
</feature>
<reference evidence="4 5" key="1">
    <citation type="submission" date="2022-05" db="EMBL/GenBank/DDBJ databases">
        <title>Sporolactobacillus sp nov CPB3-1, isolated from tree bark (Mangifera indica L.).</title>
        <authorList>
            <person name="Phuengjayaem S."/>
            <person name="Tanasupawat S."/>
        </authorList>
    </citation>
    <scope>NUCLEOTIDE SEQUENCE [LARGE SCALE GENOMIC DNA]</scope>
    <source>
        <strain evidence="4 5">CPB3-1</strain>
    </source>
</reference>
<dbReference type="Proteomes" id="UP001203004">
    <property type="component" value="Unassembled WGS sequence"/>
</dbReference>
<dbReference type="Pfam" id="PF21537">
    <property type="entry name" value="DUF1980_C"/>
    <property type="match status" value="1"/>
</dbReference>
<dbReference type="RefSeq" id="WP_249101296.1">
    <property type="nucleotide sequence ID" value="NZ_JAMAST010000009.1"/>
</dbReference>
<accession>A0ABT0MBN1</accession>
<feature type="transmembrane region" description="Helical" evidence="1">
    <location>
        <begin position="30"/>
        <end position="51"/>
    </location>
</feature>
<dbReference type="PANTHER" id="PTHR40047">
    <property type="entry name" value="UPF0703 PROTEIN YCGQ"/>
    <property type="match status" value="1"/>
</dbReference>
<evidence type="ECO:0000256" key="1">
    <source>
        <dbReference type="SAM" id="Phobius"/>
    </source>
</evidence>
<dbReference type="NCBIfam" id="TIGR03943">
    <property type="entry name" value="TIGR03943 family putative permease subunit"/>
    <property type="match status" value="1"/>
</dbReference>
<evidence type="ECO:0000259" key="2">
    <source>
        <dbReference type="Pfam" id="PF09323"/>
    </source>
</evidence>
<dbReference type="EMBL" id="JAMAST010000009">
    <property type="protein sequence ID" value="MCL1632063.1"/>
    <property type="molecule type" value="Genomic_DNA"/>
</dbReference>
<name>A0ABT0MBN1_9BACL</name>
<dbReference type="InterPro" id="IPR015402">
    <property type="entry name" value="DUF1980"/>
</dbReference>
<dbReference type="InterPro" id="IPR048493">
    <property type="entry name" value="DUF1980_N"/>
</dbReference>
<evidence type="ECO:0000313" key="4">
    <source>
        <dbReference type="EMBL" id="MCL1632063.1"/>
    </source>
</evidence>
<dbReference type="InterPro" id="IPR052955">
    <property type="entry name" value="UPF0703_membrane_permease"/>
</dbReference>
<sequence length="286" mass="33654">MLRFLILFGFAYLFLHLHLTGDISKYINMRYGYLSFSMIFIIGIMAVYQLVKWNMEGIRKDSHAHADQEKRLFGHDHSHENDTWWKRTVTYGLVIFPLVTGLFLPIATLDSTIVRAKGFHFAEIDNDKDQYANHQILKPDTSQYYESSTYKRMLKSDMEKYSKPGQLYLNDDNYLRALEAIYNYPGNFTNKHVSMMGFVYHGDALEKNQLFLFRFGIIHCIADAGVFGMMVQFPESIDYKDDTWLRVEGKLTETYYQPFKQTIPVLKVTKWHSVAKPKSPYAYRKY</sequence>
<protein>
    <submittedName>
        <fullName evidence="4">TIGR03943 family protein</fullName>
    </submittedName>
</protein>
<gene>
    <name evidence="4" type="ORF">M3N64_08880</name>
</gene>
<keyword evidence="1" id="KW-1133">Transmembrane helix</keyword>
<feature type="transmembrane region" description="Helical" evidence="1">
    <location>
        <begin position="88"/>
        <end position="107"/>
    </location>
</feature>
<dbReference type="InterPro" id="IPR048447">
    <property type="entry name" value="DUF1980_C"/>
</dbReference>
<keyword evidence="1" id="KW-0472">Membrane</keyword>
<keyword evidence="5" id="KW-1185">Reference proteome</keyword>
<proteinExistence type="predicted"/>
<evidence type="ECO:0000313" key="5">
    <source>
        <dbReference type="Proteomes" id="UP001203004"/>
    </source>
</evidence>
<organism evidence="4 5">
    <name type="scientific">Sporolactobacillus mangiferae</name>
    <dbReference type="NCBI Taxonomy" id="2940498"/>
    <lineage>
        <taxon>Bacteria</taxon>
        <taxon>Bacillati</taxon>
        <taxon>Bacillota</taxon>
        <taxon>Bacilli</taxon>
        <taxon>Bacillales</taxon>
        <taxon>Sporolactobacillaceae</taxon>
        <taxon>Sporolactobacillus</taxon>
    </lineage>
</organism>
<dbReference type="PANTHER" id="PTHR40047:SF1">
    <property type="entry name" value="UPF0703 PROTEIN YCGQ"/>
    <property type="match status" value="1"/>
</dbReference>
<keyword evidence="1" id="KW-0812">Transmembrane</keyword>
<dbReference type="Pfam" id="PF09323">
    <property type="entry name" value="DUF1980"/>
    <property type="match status" value="1"/>
</dbReference>